<dbReference type="Proteomes" id="UP001302126">
    <property type="component" value="Unassembled WGS sequence"/>
</dbReference>
<evidence type="ECO:0000256" key="5">
    <source>
        <dbReference type="ARBA" id="ARBA00023163"/>
    </source>
</evidence>
<name>A0AAN6WUG2_9PEZI</name>
<dbReference type="GO" id="GO:0000981">
    <property type="term" value="F:DNA-binding transcription factor activity, RNA polymerase II-specific"/>
    <property type="evidence" value="ECO:0007669"/>
    <property type="project" value="InterPro"/>
</dbReference>
<dbReference type="PROSITE" id="PS50048">
    <property type="entry name" value="ZN2_CY6_FUNGAL_2"/>
    <property type="match status" value="1"/>
</dbReference>
<dbReference type="CDD" id="cd12148">
    <property type="entry name" value="fungal_TF_MHR"/>
    <property type="match status" value="1"/>
</dbReference>
<keyword evidence="6" id="KW-0539">Nucleus</keyword>
<dbReference type="AlphaFoldDB" id="A0AAN6WUG2"/>
<dbReference type="InterPro" id="IPR050815">
    <property type="entry name" value="TF_fung"/>
</dbReference>
<dbReference type="SUPFAM" id="SSF57701">
    <property type="entry name" value="Zn2/Cys6 DNA-binding domain"/>
    <property type="match status" value="1"/>
</dbReference>
<dbReference type="PANTHER" id="PTHR47338">
    <property type="entry name" value="ZN(II)2CYS6 TRANSCRIPTION FACTOR (EUROFUNG)-RELATED"/>
    <property type="match status" value="1"/>
</dbReference>
<dbReference type="Gene3D" id="4.10.240.10">
    <property type="entry name" value="Zn(2)-C6 fungal-type DNA-binding domain"/>
    <property type="match status" value="1"/>
</dbReference>
<organism evidence="9 10">
    <name type="scientific">Podospora australis</name>
    <dbReference type="NCBI Taxonomy" id="1536484"/>
    <lineage>
        <taxon>Eukaryota</taxon>
        <taxon>Fungi</taxon>
        <taxon>Dikarya</taxon>
        <taxon>Ascomycota</taxon>
        <taxon>Pezizomycotina</taxon>
        <taxon>Sordariomycetes</taxon>
        <taxon>Sordariomycetidae</taxon>
        <taxon>Sordariales</taxon>
        <taxon>Podosporaceae</taxon>
        <taxon>Podospora</taxon>
    </lineage>
</organism>
<reference evidence="9" key="1">
    <citation type="journal article" date="2023" name="Mol. Phylogenet. Evol.">
        <title>Genome-scale phylogeny and comparative genomics of the fungal order Sordariales.</title>
        <authorList>
            <person name="Hensen N."/>
            <person name="Bonometti L."/>
            <person name="Westerberg I."/>
            <person name="Brannstrom I.O."/>
            <person name="Guillou S."/>
            <person name="Cros-Aarteil S."/>
            <person name="Calhoun S."/>
            <person name="Haridas S."/>
            <person name="Kuo A."/>
            <person name="Mondo S."/>
            <person name="Pangilinan J."/>
            <person name="Riley R."/>
            <person name="LaButti K."/>
            <person name="Andreopoulos B."/>
            <person name="Lipzen A."/>
            <person name="Chen C."/>
            <person name="Yan M."/>
            <person name="Daum C."/>
            <person name="Ng V."/>
            <person name="Clum A."/>
            <person name="Steindorff A."/>
            <person name="Ohm R.A."/>
            <person name="Martin F."/>
            <person name="Silar P."/>
            <person name="Natvig D.O."/>
            <person name="Lalanne C."/>
            <person name="Gautier V."/>
            <person name="Ament-Velasquez S.L."/>
            <person name="Kruys A."/>
            <person name="Hutchinson M.I."/>
            <person name="Powell A.J."/>
            <person name="Barry K."/>
            <person name="Miller A.N."/>
            <person name="Grigoriev I.V."/>
            <person name="Debuchy R."/>
            <person name="Gladieux P."/>
            <person name="Hiltunen Thoren M."/>
            <person name="Johannesson H."/>
        </authorList>
    </citation>
    <scope>NUCLEOTIDE SEQUENCE</scope>
    <source>
        <strain evidence="9">PSN309</strain>
    </source>
</reference>
<evidence type="ECO:0000256" key="3">
    <source>
        <dbReference type="ARBA" id="ARBA00023015"/>
    </source>
</evidence>
<evidence type="ECO:0000256" key="6">
    <source>
        <dbReference type="ARBA" id="ARBA00023242"/>
    </source>
</evidence>
<evidence type="ECO:0000259" key="8">
    <source>
        <dbReference type="PROSITE" id="PS50048"/>
    </source>
</evidence>
<evidence type="ECO:0000256" key="4">
    <source>
        <dbReference type="ARBA" id="ARBA00023125"/>
    </source>
</evidence>
<dbReference type="GO" id="GO:0003677">
    <property type="term" value="F:DNA binding"/>
    <property type="evidence" value="ECO:0007669"/>
    <property type="project" value="UniProtKB-KW"/>
</dbReference>
<keyword evidence="4" id="KW-0238">DNA-binding</keyword>
<dbReference type="GO" id="GO:0005634">
    <property type="term" value="C:nucleus"/>
    <property type="evidence" value="ECO:0007669"/>
    <property type="project" value="UniProtKB-SubCell"/>
</dbReference>
<protein>
    <submittedName>
        <fullName evidence="9">Fungal-specific transcription factor domain-containing protein</fullName>
    </submittedName>
</protein>
<dbReference type="SMART" id="SM00906">
    <property type="entry name" value="Fungal_trans"/>
    <property type="match status" value="1"/>
</dbReference>
<keyword evidence="3" id="KW-0805">Transcription regulation</keyword>
<dbReference type="PANTHER" id="PTHR47338:SF3">
    <property type="entry name" value="C6 FINGER DOMAIN TRANSCRIPTION FACTOR DBAA-RELATED"/>
    <property type="match status" value="1"/>
</dbReference>
<keyword evidence="10" id="KW-1185">Reference proteome</keyword>
<comment type="subcellular location">
    <subcellularLocation>
        <location evidence="1">Nucleus</location>
    </subcellularLocation>
</comment>
<feature type="domain" description="Zn(2)-C6 fungal-type" evidence="8">
    <location>
        <begin position="29"/>
        <end position="55"/>
    </location>
</feature>
<comment type="caution">
    <text evidence="9">The sequence shown here is derived from an EMBL/GenBank/DDBJ whole genome shotgun (WGS) entry which is preliminary data.</text>
</comment>
<evidence type="ECO:0000256" key="2">
    <source>
        <dbReference type="ARBA" id="ARBA00022723"/>
    </source>
</evidence>
<reference evidence="9" key="2">
    <citation type="submission" date="2023-05" db="EMBL/GenBank/DDBJ databases">
        <authorList>
            <consortium name="Lawrence Berkeley National Laboratory"/>
            <person name="Steindorff A."/>
            <person name="Hensen N."/>
            <person name="Bonometti L."/>
            <person name="Westerberg I."/>
            <person name="Brannstrom I.O."/>
            <person name="Guillou S."/>
            <person name="Cros-Aarteil S."/>
            <person name="Calhoun S."/>
            <person name="Haridas S."/>
            <person name="Kuo A."/>
            <person name="Mondo S."/>
            <person name="Pangilinan J."/>
            <person name="Riley R."/>
            <person name="Labutti K."/>
            <person name="Andreopoulos B."/>
            <person name="Lipzen A."/>
            <person name="Chen C."/>
            <person name="Yanf M."/>
            <person name="Daum C."/>
            <person name="Ng V."/>
            <person name="Clum A."/>
            <person name="Ohm R."/>
            <person name="Martin F."/>
            <person name="Silar P."/>
            <person name="Natvig D."/>
            <person name="Lalanne C."/>
            <person name="Gautier V."/>
            <person name="Ament-Velasquez S.L."/>
            <person name="Kruys A."/>
            <person name="Hutchinson M.I."/>
            <person name="Powell A.J."/>
            <person name="Barry K."/>
            <person name="Miller A.N."/>
            <person name="Grigoriev I.V."/>
            <person name="Debuchy R."/>
            <person name="Gladieux P."/>
            <person name="Thoren M.H."/>
            <person name="Johannesson H."/>
        </authorList>
    </citation>
    <scope>NUCLEOTIDE SEQUENCE</scope>
    <source>
        <strain evidence="9">PSN309</strain>
    </source>
</reference>
<evidence type="ECO:0000313" key="10">
    <source>
        <dbReference type="Proteomes" id="UP001302126"/>
    </source>
</evidence>
<dbReference type="Pfam" id="PF04082">
    <property type="entry name" value="Fungal_trans"/>
    <property type="match status" value="1"/>
</dbReference>
<dbReference type="InterPro" id="IPR001138">
    <property type="entry name" value="Zn2Cys6_DnaBD"/>
</dbReference>
<dbReference type="CDD" id="cd00067">
    <property type="entry name" value="GAL4"/>
    <property type="match status" value="1"/>
</dbReference>
<dbReference type="Pfam" id="PF00172">
    <property type="entry name" value="Zn_clus"/>
    <property type="match status" value="1"/>
</dbReference>
<evidence type="ECO:0000256" key="7">
    <source>
        <dbReference type="SAM" id="MobiDB-lite"/>
    </source>
</evidence>
<dbReference type="EMBL" id="MU864386">
    <property type="protein sequence ID" value="KAK4188598.1"/>
    <property type="molecule type" value="Genomic_DNA"/>
</dbReference>
<dbReference type="InterPro" id="IPR036864">
    <property type="entry name" value="Zn2-C6_fun-type_DNA-bd_sf"/>
</dbReference>
<evidence type="ECO:0000256" key="1">
    <source>
        <dbReference type="ARBA" id="ARBA00004123"/>
    </source>
</evidence>
<accession>A0AAN6WUG2</accession>
<gene>
    <name evidence="9" type="ORF">QBC35DRAFT_531558</name>
</gene>
<dbReference type="SMART" id="SM00066">
    <property type="entry name" value="GAL4"/>
    <property type="match status" value="1"/>
</dbReference>
<feature type="region of interest" description="Disordered" evidence="7">
    <location>
        <begin position="86"/>
        <end position="124"/>
    </location>
</feature>
<dbReference type="GO" id="GO:0006351">
    <property type="term" value="P:DNA-templated transcription"/>
    <property type="evidence" value="ECO:0007669"/>
    <property type="project" value="InterPro"/>
</dbReference>
<keyword evidence="5" id="KW-0804">Transcription</keyword>
<dbReference type="InterPro" id="IPR007219">
    <property type="entry name" value="XnlR_reg_dom"/>
</dbReference>
<proteinExistence type="predicted"/>
<sequence>MLGVSPMSTTGSRRISRQQPGFACEGKECRKRKLRCDRQRPACVNCIGTEIACKYIDKRAPRKPKENGATVVSLRSRVAALEQQAVHRNSDDHFPEEDPSPTWEDLEHLSGTTATPTVASGRGPGNSVSLPFLPTLLHATSSSLAPGSANGSSGDDASSTLLTDLVKADLIHIFFDRVHPTIPLLHKAAAIAWLSSSEPLDDYRQCLQYCIFSLAAVYSPFAPRSLQESLHRKARAKIEDLDLLSDDLNTCKIEHVQSWVLLAFYEFAASTYRQAWLSAGRAFRMVHLMMVHAVDAPSAIQNMYPTELLSEIQREEKRRVFWMAYCLDRLLSVCHNTSTTLSEFTVMNRLPCPESDFARGVIPQQTFLSEAMTATESLSAFPSGGLNAMTESIVILTISGRAHFHKQIAAVEVLYGGATAQAAQQFASTQAYLRSLLGKRMANLEKNFPPTPEDPLLTFCHLLGKATEMYLGYVALEDPLKEKTPGGSMRWGADEEGIISAGEMLRIAQEQGHLGYSKAHVFLPQVIYTASAKFTLFMQREIPKEEERQAREAWEGLHDSIKVLKEMSETHMLARYYIKELEQKVQVGMCPFTRN</sequence>
<keyword evidence="2" id="KW-0479">Metal-binding</keyword>
<evidence type="ECO:0000313" key="9">
    <source>
        <dbReference type="EMBL" id="KAK4188598.1"/>
    </source>
</evidence>
<dbReference type="GO" id="GO:0008270">
    <property type="term" value="F:zinc ion binding"/>
    <property type="evidence" value="ECO:0007669"/>
    <property type="project" value="InterPro"/>
</dbReference>